<keyword evidence="3" id="KW-1185">Reference proteome</keyword>
<feature type="non-terminal residue" evidence="2">
    <location>
        <position position="78"/>
    </location>
</feature>
<evidence type="ECO:0000256" key="1">
    <source>
        <dbReference type="SAM" id="SignalP"/>
    </source>
</evidence>
<evidence type="ECO:0000313" key="3">
    <source>
        <dbReference type="Proteomes" id="UP000252519"/>
    </source>
</evidence>
<proteinExistence type="predicted"/>
<evidence type="ECO:0000313" key="2">
    <source>
        <dbReference type="EMBL" id="RCN45654.1"/>
    </source>
</evidence>
<keyword evidence="1" id="KW-0732">Signal</keyword>
<name>A0A368GMU6_ANCCA</name>
<accession>A0A368GMU6</accession>
<reference evidence="2 3" key="1">
    <citation type="submission" date="2014-10" db="EMBL/GenBank/DDBJ databases">
        <title>Draft genome of the hookworm Ancylostoma caninum.</title>
        <authorList>
            <person name="Mitreva M."/>
        </authorList>
    </citation>
    <scope>NUCLEOTIDE SEQUENCE [LARGE SCALE GENOMIC DNA]</scope>
    <source>
        <strain evidence="2 3">Baltimore</strain>
    </source>
</reference>
<sequence length="78" mass="8529">MRSSSCIPVVLFLLFCLISAKESANHQCSPSSGSGTESAIDFIFLLDHSLGADKVSRVQYLYKAISCEIPVSKQYRLA</sequence>
<feature type="chain" id="PRO_5016578932" evidence="1">
    <location>
        <begin position="21"/>
        <end position="78"/>
    </location>
</feature>
<organism evidence="2 3">
    <name type="scientific">Ancylostoma caninum</name>
    <name type="common">Dog hookworm</name>
    <dbReference type="NCBI Taxonomy" id="29170"/>
    <lineage>
        <taxon>Eukaryota</taxon>
        <taxon>Metazoa</taxon>
        <taxon>Ecdysozoa</taxon>
        <taxon>Nematoda</taxon>
        <taxon>Chromadorea</taxon>
        <taxon>Rhabditida</taxon>
        <taxon>Rhabditina</taxon>
        <taxon>Rhabditomorpha</taxon>
        <taxon>Strongyloidea</taxon>
        <taxon>Ancylostomatidae</taxon>
        <taxon>Ancylostomatinae</taxon>
        <taxon>Ancylostoma</taxon>
    </lineage>
</organism>
<gene>
    <name evidence="2" type="ORF">ANCCAN_08311</name>
</gene>
<dbReference type="AlphaFoldDB" id="A0A368GMU6"/>
<dbReference type="EMBL" id="JOJR01000096">
    <property type="protein sequence ID" value="RCN45654.1"/>
    <property type="molecule type" value="Genomic_DNA"/>
</dbReference>
<dbReference type="Proteomes" id="UP000252519">
    <property type="component" value="Unassembled WGS sequence"/>
</dbReference>
<protein>
    <submittedName>
        <fullName evidence="2">Uncharacterized protein</fullName>
    </submittedName>
</protein>
<feature type="signal peptide" evidence="1">
    <location>
        <begin position="1"/>
        <end position="20"/>
    </location>
</feature>
<dbReference type="OrthoDB" id="5826594at2759"/>
<comment type="caution">
    <text evidence="2">The sequence shown here is derived from an EMBL/GenBank/DDBJ whole genome shotgun (WGS) entry which is preliminary data.</text>
</comment>